<name>A0A2C6DTD2_9GAMM</name>
<dbReference type="Proteomes" id="UP000224974">
    <property type="component" value="Unassembled WGS sequence"/>
</dbReference>
<proteinExistence type="predicted"/>
<dbReference type="RefSeq" id="WP_029095820.1">
    <property type="nucleotide sequence ID" value="NZ_PDDX01000001.1"/>
</dbReference>
<dbReference type="AlphaFoldDB" id="A0A2C6DTD2"/>
<gene>
    <name evidence="1" type="ORF">CRN84_20770</name>
    <name evidence="2" type="ORF">NCTC12282_05691</name>
</gene>
<reference evidence="3" key="2">
    <citation type="submission" date="2017-09" db="EMBL/GenBank/DDBJ databases">
        <title>FDA dAtabase for Regulatory Grade micrObial Sequences (FDA-ARGOS): Supporting development and validation of Infectious Disease Dx tests.</title>
        <authorList>
            <person name="Minogue T."/>
            <person name="Wolcott M."/>
            <person name="Wasieloski L."/>
            <person name="Aguilar W."/>
            <person name="Moore D."/>
            <person name="Tallon L."/>
            <person name="Sadzewicz L."/>
            <person name="Ott S."/>
            <person name="Zhao X."/>
            <person name="Nagaraj S."/>
            <person name="Vavikolanu K."/>
            <person name="Aluvathingal J."/>
            <person name="Nadendla S."/>
            <person name="Sichtig H."/>
        </authorList>
    </citation>
    <scope>NUCLEOTIDE SEQUENCE [LARGE SCALE GENOMIC DNA]</scope>
    <source>
        <strain evidence="3">FDAARGOS_387</strain>
    </source>
</reference>
<accession>A0A2C6DTD2</accession>
<keyword evidence="3" id="KW-1185">Reference proteome</keyword>
<evidence type="ECO:0000313" key="2">
    <source>
        <dbReference type="EMBL" id="VFS52154.1"/>
    </source>
</evidence>
<reference evidence="1" key="1">
    <citation type="submission" date="2017-09" db="EMBL/GenBank/DDBJ databases">
        <title>FDA dAtabase for Regulatory Grade micrObial Sequences (FDA-ARGOS): Supporting development and validation of Infectious Disease Dx tests.</title>
        <authorList>
            <person name="Minogue T."/>
            <person name="Wolcott M."/>
            <person name="Wasieloski L."/>
            <person name="Aguilar W."/>
            <person name="Moore D."/>
            <person name="Tallon L.J."/>
            <person name="Sadzewicz L."/>
            <person name="Ott S."/>
            <person name="Zhao X."/>
            <person name="Nagaraj S."/>
            <person name="Vavikolanu K."/>
            <person name="Aluvathingal J."/>
            <person name="Nadendla S."/>
            <person name="Sichtig H."/>
        </authorList>
    </citation>
    <scope>NUCLEOTIDE SEQUENCE</scope>
    <source>
        <strain evidence="1">FDAARGOS_387</strain>
    </source>
</reference>
<protein>
    <submittedName>
        <fullName evidence="1">Uncharacterized protein</fullName>
    </submittedName>
</protein>
<dbReference type="EMBL" id="CAADJA010000002">
    <property type="protein sequence ID" value="VFS52154.1"/>
    <property type="molecule type" value="Genomic_DNA"/>
</dbReference>
<sequence length="61" mass="6999">MTNITLAIDYKLRTRVSIFIVHNLPKSGLLVLFYPQQTLSRRAGARILSDPAKIKLKYKIN</sequence>
<evidence type="ECO:0000313" key="4">
    <source>
        <dbReference type="Proteomes" id="UP000373449"/>
    </source>
</evidence>
<dbReference type="STRING" id="1111728.GCA_000427805_03950"/>
<evidence type="ECO:0000313" key="3">
    <source>
        <dbReference type="Proteomes" id="UP000224974"/>
    </source>
</evidence>
<organism evidence="1 3">
    <name type="scientific">Budvicia aquatica</name>
    <dbReference type="NCBI Taxonomy" id="82979"/>
    <lineage>
        <taxon>Bacteria</taxon>
        <taxon>Pseudomonadati</taxon>
        <taxon>Pseudomonadota</taxon>
        <taxon>Gammaproteobacteria</taxon>
        <taxon>Enterobacterales</taxon>
        <taxon>Budviciaceae</taxon>
        <taxon>Budvicia</taxon>
    </lineage>
</organism>
<dbReference type="EMBL" id="PDDX01000001">
    <property type="protein sequence ID" value="PHI31592.1"/>
    <property type="molecule type" value="Genomic_DNA"/>
</dbReference>
<dbReference type="Proteomes" id="UP000373449">
    <property type="component" value="Unassembled WGS sequence"/>
</dbReference>
<reference evidence="2 4" key="3">
    <citation type="submission" date="2019-03" db="EMBL/GenBank/DDBJ databases">
        <authorList>
            <consortium name="Pathogen Informatics"/>
        </authorList>
    </citation>
    <scope>NUCLEOTIDE SEQUENCE [LARGE SCALE GENOMIC DNA]</scope>
    <source>
        <strain evidence="2 4">NCTC12282</strain>
    </source>
</reference>
<evidence type="ECO:0000313" key="1">
    <source>
        <dbReference type="EMBL" id="PHI31592.1"/>
    </source>
</evidence>